<evidence type="ECO:0000256" key="14">
    <source>
        <dbReference type="PROSITE-ProRule" id="PRU00282"/>
    </source>
</evidence>
<reference evidence="17 18" key="1">
    <citation type="submission" date="2010-05" db="EMBL/GenBank/DDBJ databases">
        <title>The Genome Sequence of Thecamonas trahens ATCC 50062.</title>
        <authorList>
            <consortium name="The Broad Institute Genome Sequencing Platform"/>
            <person name="Russ C."/>
            <person name="Cuomo C."/>
            <person name="Shea T."/>
            <person name="Young S.K."/>
            <person name="Zeng Q."/>
            <person name="Koehrsen M."/>
            <person name="Haas B."/>
            <person name="Borodovsky M."/>
            <person name="Guigo R."/>
            <person name="Alvarado L."/>
            <person name="Berlin A."/>
            <person name="Bochicchio J."/>
            <person name="Borenstein D."/>
            <person name="Chapman S."/>
            <person name="Chen Z."/>
            <person name="Freedman E."/>
            <person name="Gellesch M."/>
            <person name="Goldberg J."/>
            <person name="Griggs A."/>
            <person name="Gujja S."/>
            <person name="Heilman E."/>
            <person name="Heiman D."/>
            <person name="Hepburn T."/>
            <person name="Howarth C."/>
            <person name="Jen D."/>
            <person name="Larson L."/>
            <person name="Mehta T."/>
            <person name="Park D."/>
            <person name="Pearson M."/>
            <person name="Roberts A."/>
            <person name="Saif S."/>
            <person name="Shenoy N."/>
            <person name="Sisk P."/>
            <person name="Stolte C."/>
            <person name="Sykes S."/>
            <person name="Thomson T."/>
            <person name="Walk T."/>
            <person name="White J."/>
            <person name="Yandava C."/>
            <person name="Burger G."/>
            <person name="Gray M.W."/>
            <person name="Holland P.W.H."/>
            <person name="King N."/>
            <person name="Lang F.B.F."/>
            <person name="Roger A.J."/>
            <person name="Ruiz-Trillo I."/>
            <person name="Lander E."/>
            <person name="Nusbaum C."/>
        </authorList>
    </citation>
    <scope>NUCLEOTIDE SEQUENCE [LARGE SCALE GENOMIC DNA]</scope>
    <source>
        <strain evidence="17 18">ATCC 50062</strain>
    </source>
</reference>
<dbReference type="PROSITE" id="PS50920">
    <property type="entry name" value="SOLCAR"/>
    <property type="match status" value="3"/>
</dbReference>
<comment type="caution">
    <text evidence="16">Lacks conserved residue(s) required for the propagation of feature annotation.</text>
</comment>
<dbReference type="PRINTS" id="PR00926">
    <property type="entry name" value="MITOCARRIER"/>
</dbReference>
<comment type="similarity">
    <text evidence="2 15">Belongs to the mitochondrial carrier (TC 2.A.29) family.</text>
</comment>
<evidence type="ECO:0000256" key="4">
    <source>
        <dbReference type="ARBA" id="ARBA00022448"/>
    </source>
</evidence>
<keyword evidence="18" id="KW-1185">Reference proteome</keyword>
<evidence type="ECO:0000313" key="17">
    <source>
        <dbReference type="EMBL" id="KNC46299.1"/>
    </source>
</evidence>
<keyword evidence="8" id="KW-0999">Mitochondrion inner membrane</keyword>
<evidence type="ECO:0000256" key="12">
    <source>
        <dbReference type="ARBA" id="ARBA00024143"/>
    </source>
</evidence>
<dbReference type="GO" id="GO:1990544">
    <property type="term" value="P:mitochondrial ATP transmembrane transport"/>
    <property type="evidence" value="ECO:0007669"/>
    <property type="project" value="InterPro"/>
</dbReference>
<dbReference type="InterPro" id="IPR023395">
    <property type="entry name" value="MCP_dom_sf"/>
</dbReference>
<dbReference type="EMBL" id="GL349442">
    <property type="protein sequence ID" value="KNC46299.1"/>
    <property type="molecule type" value="Genomic_DNA"/>
</dbReference>
<comment type="subcellular location">
    <subcellularLocation>
        <location evidence="16">Membrane</location>
        <topology evidence="16">Multi-pass membrane protein</topology>
    </subcellularLocation>
    <subcellularLocation>
        <location evidence="1">Mitochondrion inner membrane</location>
        <topology evidence="1">Multi-pass membrane protein</topology>
    </subcellularLocation>
</comment>
<keyword evidence="9 16" id="KW-1133">Transmembrane helix</keyword>
<comment type="function">
    <text evidence="13">ADP:ATP antiporter that mediates import of ADP into the mitochondrial matrix for ATP synthesis, and export of ATP out to fuel the cell. Cycles between the cytoplasmic-open state (c-state) and the matrix-open state (m-state): operates by the alternating access mechanism with a single substrate-binding site intermittently exposed to either the cytosolic (c-state) or matrix (m-state) side of the inner mitochondrial membrane.</text>
</comment>
<dbReference type="GeneID" id="25562404"/>
<dbReference type="Pfam" id="PF00153">
    <property type="entry name" value="Mito_carr"/>
    <property type="match status" value="3"/>
</dbReference>
<dbReference type="OMA" id="CWATIYK"/>
<protein>
    <recommendedName>
        <fullName evidence="16">ADP/ATP translocase</fullName>
    </recommendedName>
    <alternativeName>
        <fullName evidence="16">ADP,ATP carrier protein</fullName>
    </alternativeName>
</protein>
<dbReference type="Proteomes" id="UP000054408">
    <property type="component" value="Unassembled WGS sequence"/>
</dbReference>
<dbReference type="PRINTS" id="PR00927">
    <property type="entry name" value="ADPTRNSLCASE"/>
</dbReference>
<accession>A0A0L0D1R3</accession>
<feature type="repeat" description="Solcar" evidence="14">
    <location>
        <begin position="242"/>
        <end position="330"/>
    </location>
</feature>
<gene>
    <name evidence="17" type="ORF">AMSG_02751</name>
</gene>
<dbReference type="SUPFAM" id="SSF103506">
    <property type="entry name" value="Mitochondrial carrier"/>
    <property type="match status" value="1"/>
</dbReference>
<evidence type="ECO:0000256" key="11">
    <source>
        <dbReference type="ARBA" id="ARBA00023136"/>
    </source>
</evidence>
<dbReference type="PANTHER" id="PTHR45635:SF14">
    <property type="entry name" value="ADP_ATP TRANSLOCASE"/>
    <property type="match status" value="1"/>
</dbReference>
<dbReference type="GO" id="GO:0005743">
    <property type="term" value="C:mitochondrial inner membrane"/>
    <property type="evidence" value="ECO:0007669"/>
    <property type="project" value="UniProtKB-SubCell"/>
</dbReference>
<comment type="catalytic activity">
    <reaction evidence="12">
        <text>ADP(in) + ATP(out) = ADP(out) + ATP(in)</text>
        <dbReference type="Rhea" id="RHEA:34999"/>
        <dbReference type="ChEBI" id="CHEBI:30616"/>
        <dbReference type="ChEBI" id="CHEBI:456216"/>
    </reaction>
    <physiologicalReaction direction="left-to-right" evidence="12">
        <dbReference type="Rhea" id="RHEA:35000"/>
    </physiologicalReaction>
</comment>
<feature type="repeat" description="Solcar" evidence="14">
    <location>
        <begin position="147"/>
        <end position="238"/>
    </location>
</feature>
<dbReference type="InterPro" id="IPR018108">
    <property type="entry name" value="MCP_transmembrane"/>
</dbReference>
<dbReference type="Gene3D" id="1.50.40.10">
    <property type="entry name" value="Mitochondrial carrier domain"/>
    <property type="match status" value="1"/>
</dbReference>
<evidence type="ECO:0000256" key="15">
    <source>
        <dbReference type="RuleBase" id="RU000488"/>
    </source>
</evidence>
<evidence type="ECO:0000256" key="13">
    <source>
        <dbReference type="ARBA" id="ARBA00045250"/>
    </source>
</evidence>
<dbReference type="GO" id="GO:0005471">
    <property type="term" value="F:ATP:ADP antiporter activity"/>
    <property type="evidence" value="ECO:0007669"/>
    <property type="project" value="UniProtKB-UniRule"/>
</dbReference>
<evidence type="ECO:0000256" key="16">
    <source>
        <dbReference type="RuleBase" id="RU368008"/>
    </source>
</evidence>
<comment type="function">
    <text evidence="16">Catalyzes the exchange of ADP and ATP across the membrane.</text>
</comment>
<feature type="repeat" description="Solcar" evidence="14">
    <location>
        <begin position="48"/>
        <end position="136"/>
    </location>
</feature>
<dbReference type="eggNOG" id="KOG0749">
    <property type="taxonomic scope" value="Eukaryota"/>
</dbReference>
<evidence type="ECO:0000256" key="10">
    <source>
        <dbReference type="ARBA" id="ARBA00023128"/>
    </source>
</evidence>
<evidence type="ECO:0000256" key="6">
    <source>
        <dbReference type="ARBA" id="ARBA00022692"/>
    </source>
</evidence>
<comment type="subunit">
    <text evidence="3 16">Monomer.</text>
</comment>
<evidence type="ECO:0000256" key="5">
    <source>
        <dbReference type="ARBA" id="ARBA00022449"/>
    </source>
</evidence>
<evidence type="ECO:0000256" key="1">
    <source>
        <dbReference type="ARBA" id="ARBA00004448"/>
    </source>
</evidence>
<dbReference type="PANTHER" id="PTHR45635">
    <property type="entry name" value="ADP,ATP CARRIER PROTEIN 1-RELATED-RELATED"/>
    <property type="match status" value="1"/>
</dbReference>
<dbReference type="InterPro" id="IPR002113">
    <property type="entry name" value="ADT_euk_type"/>
</dbReference>
<keyword evidence="6 14" id="KW-0812">Transmembrane</keyword>
<dbReference type="OrthoDB" id="270584at2759"/>
<feature type="transmembrane region" description="Helical" evidence="16">
    <location>
        <begin position="244"/>
        <end position="265"/>
    </location>
</feature>
<keyword evidence="4 15" id="KW-0813">Transport</keyword>
<evidence type="ECO:0000256" key="3">
    <source>
        <dbReference type="ARBA" id="ARBA00011245"/>
    </source>
</evidence>
<dbReference type="InterPro" id="IPR002067">
    <property type="entry name" value="MCP"/>
</dbReference>
<dbReference type="GO" id="GO:0140021">
    <property type="term" value="P:mitochondrial ADP transmembrane transport"/>
    <property type="evidence" value="ECO:0007669"/>
    <property type="project" value="InterPro"/>
</dbReference>
<keyword evidence="10" id="KW-0496">Mitochondrion</keyword>
<feature type="transmembrane region" description="Helical" evidence="16">
    <location>
        <begin position="210"/>
        <end position="232"/>
    </location>
</feature>
<dbReference type="RefSeq" id="XP_013760592.1">
    <property type="nucleotide sequence ID" value="XM_013905138.1"/>
</dbReference>
<keyword evidence="7" id="KW-0677">Repeat</keyword>
<keyword evidence="11 14" id="KW-0472">Membrane</keyword>
<evidence type="ECO:0000256" key="9">
    <source>
        <dbReference type="ARBA" id="ARBA00022989"/>
    </source>
</evidence>
<dbReference type="STRING" id="461836.A0A0L0D1R3"/>
<keyword evidence="5" id="KW-0050">Antiport</keyword>
<proteinExistence type="inferred from homology"/>
<dbReference type="AlphaFoldDB" id="A0A0L0D1R3"/>
<evidence type="ECO:0000256" key="8">
    <source>
        <dbReference type="ARBA" id="ARBA00022792"/>
    </source>
</evidence>
<organism evidence="17 18">
    <name type="scientific">Thecamonas trahens ATCC 50062</name>
    <dbReference type="NCBI Taxonomy" id="461836"/>
    <lineage>
        <taxon>Eukaryota</taxon>
        <taxon>Apusozoa</taxon>
        <taxon>Apusomonadida</taxon>
        <taxon>Apusomonadidae</taxon>
        <taxon>Thecamonas</taxon>
    </lineage>
</organism>
<evidence type="ECO:0000256" key="7">
    <source>
        <dbReference type="ARBA" id="ARBA00022737"/>
    </source>
</evidence>
<evidence type="ECO:0000256" key="2">
    <source>
        <dbReference type="ARBA" id="ARBA00006375"/>
    </source>
</evidence>
<sequence length="341" mass="36515">MFSSISSYTAMPSSFATTAMPSAKASFQVVAAAGAEKKKQSRKLNGAEDFLLGGTAAAISKTIAAPIERIKLLLQNQGESAAAKAQGEYKGIMDCLVRVPKEQGVAAFWRGNMANVMRYFPTQALNFMFKERYKQIFKVEKDASFGMRLYSNVASGGAAGATSLLVVYPLDFARTRLAVDVGTGGKREFTGTIDCIRKTAAKSGWFKGGVYNGFVISCVGIIIYRGAYFGIFDTVAPMMKDLGFLAKFGLGYAVTTVAGIAAYPIDTIRRRMMMVSGGENANKYKSSIGAFNMILKEEGVAALFKGAGSNVLRGLAGALVLVGFDELKAAYVNLKYGKLEE</sequence>
<name>A0A0L0D1R3_THETB</name>
<evidence type="ECO:0000313" key="18">
    <source>
        <dbReference type="Proteomes" id="UP000054408"/>
    </source>
</evidence>